<proteinExistence type="predicted"/>
<accession>A0A915XJH1</accession>
<evidence type="ECO:0000313" key="2">
    <source>
        <dbReference type="EMBL" id="BCO10285.1"/>
    </source>
</evidence>
<dbReference type="SUPFAM" id="SSF51004">
    <property type="entry name" value="C-terminal (heme d1) domain of cytochrome cd1-nitrite reductase"/>
    <property type="match status" value="1"/>
</dbReference>
<dbReference type="EMBL" id="AP024233">
    <property type="protein sequence ID" value="BCO10285.1"/>
    <property type="molecule type" value="Genomic_DNA"/>
</dbReference>
<reference evidence="2" key="1">
    <citation type="submission" date="2020-12" db="EMBL/GenBank/DDBJ databases">
        <title>Desulfobium dissulfuricans gen. nov., sp. nov., a novel mesophilic, sulfate-reducing bacterium isolated from a deep-sea hydrothermal vent.</title>
        <authorList>
            <person name="Hashimoto Y."/>
            <person name="Tame A."/>
            <person name="Sawayama S."/>
            <person name="Miyazaki J."/>
            <person name="Takai K."/>
            <person name="Nakagawa S."/>
        </authorList>
    </citation>
    <scope>NUCLEOTIDE SEQUENCE</scope>
    <source>
        <strain evidence="2">GF1</strain>
    </source>
</reference>
<dbReference type="KEGG" id="ddu:GF1_26610"/>
<dbReference type="Gene3D" id="2.130.10.10">
    <property type="entry name" value="YVTN repeat-like/Quinoprotein amine dehydrogenase"/>
    <property type="match status" value="1"/>
</dbReference>
<dbReference type="InterPro" id="IPR025491">
    <property type="entry name" value="DUF4382"/>
</dbReference>
<dbReference type="PANTHER" id="PTHR47197:SF3">
    <property type="entry name" value="DIHYDRO-HEME D1 DEHYDROGENASE"/>
    <property type="match status" value="1"/>
</dbReference>
<dbReference type="AlphaFoldDB" id="A0A915XJH1"/>
<dbReference type="InterPro" id="IPR051200">
    <property type="entry name" value="Host-pathogen_enzymatic-act"/>
</dbReference>
<dbReference type="RefSeq" id="WP_267927020.1">
    <property type="nucleotide sequence ID" value="NZ_AP024233.1"/>
</dbReference>
<gene>
    <name evidence="2" type="ORF">GF1_26610</name>
</gene>
<sequence length="417" mass="46214">MKHQARSAYQLLALFRIPLALLLLLVSCGPPEAGYDSNHPARFQSGGQLSLFLNLRQSEGPAVELTIQAMEVLADNGSWNLVSDRPVTISTRKLRGGQRFLARNYLPQGRYSRLRLTLDQARLGSTTLSLASPSMELPLRGPLYVGPGDSRSLFLTWDVRRSIQNDTTFQPILQVAPRLKHLMADVAYVACPDIDTVFMIRTDKNWVYDSLGVRGEPTYLAPAPLTPRENLYVLTQRDQDIKKVAPSANRVVETYSLPMTGDPVHMALSPDGRWGYIVDRQRGNILRMDMLSGHIDQRVRLGYGPCFVLYLEKTNLVAVSLGMAQTVVLLDPETLSTVRTISTGSRPEGWPCGTTPCSTLPNPEPIQCSSMTWKTTGNAVAFRWDFHPAALLPPAALSTLPTMVPDPCHCSARDSWE</sequence>
<dbReference type="Pfam" id="PF14321">
    <property type="entry name" value="DUF4382"/>
    <property type="match status" value="1"/>
</dbReference>
<keyword evidence="3" id="KW-1185">Reference proteome</keyword>
<feature type="domain" description="DUF4382" evidence="1">
    <location>
        <begin position="63"/>
        <end position="167"/>
    </location>
</feature>
<dbReference type="InterPro" id="IPR015943">
    <property type="entry name" value="WD40/YVTN_repeat-like_dom_sf"/>
</dbReference>
<dbReference type="Proteomes" id="UP001063350">
    <property type="component" value="Chromosome"/>
</dbReference>
<name>A0A915XJH1_9BACT</name>
<dbReference type="PANTHER" id="PTHR47197">
    <property type="entry name" value="PROTEIN NIRF"/>
    <property type="match status" value="1"/>
</dbReference>
<evidence type="ECO:0000259" key="1">
    <source>
        <dbReference type="Pfam" id="PF14321"/>
    </source>
</evidence>
<protein>
    <recommendedName>
        <fullName evidence="1">DUF4382 domain-containing protein</fullName>
    </recommendedName>
</protein>
<dbReference type="PROSITE" id="PS51257">
    <property type="entry name" value="PROKAR_LIPOPROTEIN"/>
    <property type="match status" value="1"/>
</dbReference>
<evidence type="ECO:0000313" key="3">
    <source>
        <dbReference type="Proteomes" id="UP001063350"/>
    </source>
</evidence>
<organism evidence="2 3">
    <name type="scientific">Desulfolithobacter dissulfuricans</name>
    <dbReference type="NCBI Taxonomy" id="2795293"/>
    <lineage>
        <taxon>Bacteria</taxon>
        <taxon>Pseudomonadati</taxon>
        <taxon>Thermodesulfobacteriota</taxon>
        <taxon>Desulfobulbia</taxon>
        <taxon>Desulfobulbales</taxon>
        <taxon>Desulfobulbaceae</taxon>
        <taxon>Desulfolithobacter</taxon>
    </lineage>
</organism>
<dbReference type="InterPro" id="IPR011048">
    <property type="entry name" value="Haem_d1_sf"/>
</dbReference>